<evidence type="ECO:0000256" key="3">
    <source>
        <dbReference type="ARBA" id="ARBA00022473"/>
    </source>
</evidence>
<dbReference type="InterPro" id="IPR043158">
    <property type="entry name" value="Wnt_C"/>
</dbReference>
<comment type="caution">
    <text evidence="13">The sequence shown here is derived from an EMBL/GenBank/DDBJ whole genome shotgun (WGS) entry which is preliminary data.</text>
</comment>
<dbReference type="GO" id="GO:0000902">
    <property type="term" value="P:cell morphogenesis"/>
    <property type="evidence" value="ECO:0007669"/>
    <property type="project" value="UniProtKB-ARBA"/>
</dbReference>
<evidence type="ECO:0000256" key="4">
    <source>
        <dbReference type="ARBA" id="ARBA00022525"/>
    </source>
</evidence>
<keyword evidence="3 10" id="KW-0217">Developmental protein</keyword>
<feature type="compositionally biased region" description="Low complexity" evidence="11">
    <location>
        <begin position="111"/>
        <end position="126"/>
    </location>
</feature>
<comment type="similarity">
    <text evidence="2 10">Belongs to the Wnt family.</text>
</comment>
<sequence>MIARGQNRKPGYPAASAPDALPRIALAVLLLFAQSPAPAGAVACGVLRSESAVIASRGQSLTKGRRFPSSILSSALPRSPNTRPSEAVPGADQGRGGRAVPLQRGSIIENRTSSPPSRPSPLGGTRPSPPRPSPDRGVPSAAPRSALLLLPSPPFSPPLPTSLQLHLPPLPHPSLLTPSSFSFACLLGTLPLSLLPPRFFRPSFTPTLPLSYLYPIHLLHPPLPLLYHCFLPSSFPFLFHHLSRLSSFPFPYSPPLPLPFHPPSPLFLSLPFPSLPLPSLLPSSFPLPFHPPFPPSHIFLFRALHTPRESPRAPPGLRNLGLQGYEVWRNPQIYLIGAQPLCTQIAGLSPGQTKLCQLYQDHMGSVGRGAKTGIHECQWQFRHRRWNCSTVDDSTVFGPVLQIPSREAAFAHAIASAGVVNSVSRACRDGQLSTCGCSPARRPKDLNKEWIWGGCGDNVEYGYKFTQGFVDVREREKNYKRGSPKQGRQLMNLHNNEAGRRAVIRRTRVNCKCHGVSGSCSLITCWQQLAPFREVGDLLKDKYDGATEVKINRRGKLQVKHPQFNVPTAEDLVYLDESPDYCRRNNTVGSLGTQDRICNKSSQGMDGCGLLCCGRGYNSQKVKLHERCHCKFHWCCYVECKTCTRIVDLHTCK</sequence>
<evidence type="ECO:0000313" key="13">
    <source>
        <dbReference type="EMBL" id="ROT76195.1"/>
    </source>
</evidence>
<feature type="signal peptide" evidence="12">
    <location>
        <begin position="1"/>
        <end position="41"/>
    </location>
</feature>
<reference evidence="13 14" key="1">
    <citation type="submission" date="2018-04" db="EMBL/GenBank/DDBJ databases">
        <authorList>
            <person name="Zhang X."/>
            <person name="Yuan J."/>
            <person name="Li F."/>
            <person name="Xiang J."/>
        </authorList>
    </citation>
    <scope>NUCLEOTIDE SEQUENCE [LARGE SCALE GENOMIC DNA]</scope>
    <source>
        <tissue evidence="13">Muscle</tissue>
    </source>
</reference>
<dbReference type="PROSITE" id="PS00246">
    <property type="entry name" value="WNT1"/>
    <property type="match status" value="1"/>
</dbReference>
<dbReference type="OrthoDB" id="5945655at2759"/>
<feature type="chain" id="PRO_5019318904" description="Protein Wnt" evidence="12">
    <location>
        <begin position="42"/>
        <end position="653"/>
    </location>
</feature>
<protein>
    <recommendedName>
        <fullName evidence="10">Protein Wnt</fullName>
    </recommendedName>
</protein>
<reference evidence="13 14" key="2">
    <citation type="submission" date="2019-01" db="EMBL/GenBank/DDBJ databases">
        <title>The decoding of complex shrimp genome reveals the adaptation for benthos swimmer, frequently molting mechanism and breeding impact on genome.</title>
        <authorList>
            <person name="Sun Y."/>
            <person name="Gao Y."/>
            <person name="Yu Y."/>
        </authorList>
    </citation>
    <scope>NUCLEOTIDE SEQUENCE [LARGE SCALE GENOMIC DNA]</scope>
    <source>
        <tissue evidence="13">Muscle</tissue>
    </source>
</reference>
<organism evidence="13 14">
    <name type="scientific">Penaeus vannamei</name>
    <name type="common">Whiteleg shrimp</name>
    <name type="synonym">Litopenaeus vannamei</name>
    <dbReference type="NCBI Taxonomy" id="6689"/>
    <lineage>
        <taxon>Eukaryota</taxon>
        <taxon>Metazoa</taxon>
        <taxon>Ecdysozoa</taxon>
        <taxon>Arthropoda</taxon>
        <taxon>Crustacea</taxon>
        <taxon>Multicrustacea</taxon>
        <taxon>Malacostraca</taxon>
        <taxon>Eumalacostraca</taxon>
        <taxon>Eucarida</taxon>
        <taxon>Decapoda</taxon>
        <taxon>Dendrobranchiata</taxon>
        <taxon>Penaeoidea</taxon>
        <taxon>Penaeidae</taxon>
        <taxon>Penaeus</taxon>
    </lineage>
</organism>
<keyword evidence="14" id="KW-1185">Reference proteome</keyword>
<dbReference type="InterPro" id="IPR005817">
    <property type="entry name" value="Wnt"/>
</dbReference>
<dbReference type="GO" id="GO:0060070">
    <property type="term" value="P:canonical Wnt signaling pathway"/>
    <property type="evidence" value="ECO:0007669"/>
    <property type="project" value="TreeGrafter"/>
</dbReference>
<dbReference type="Pfam" id="PF00110">
    <property type="entry name" value="wnt"/>
    <property type="match status" value="1"/>
</dbReference>
<proteinExistence type="inferred from homology"/>
<keyword evidence="9" id="KW-0449">Lipoprotein</keyword>
<dbReference type="GO" id="GO:0005109">
    <property type="term" value="F:frizzled binding"/>
    <property type="evidence" value="ECO:0007669"/>
    <property type="project" value="TreeGrafter"/>
</dbReference>
<name>A0A423TIB1_PENVA</name>
<dbReference type="PANTHER" id="PTHR12027">
    <property type="entry name" value="WNT RELATED"/>
    <property type="match status" value="1"/>
</dbReference>
<evidence type="ECO:0000256" key="11">
    <source>
        <dbReference type="SAM" id="MobiDB-lite"/>
    </source>
</evidence>
<keyword evidence="12" id="KW-0732">Signal</keyword>
<dbReference type="FunFam" id="3.30.2460.20:FF:000001">
    <property type="entry name" value="Wnt homolog"/>
    <property type="match status" value="1"/>
</dbReference>
<dbReference type="GO" id="GO:0005615">
    <property type="term" value="C:extracellular space"/>
    <property type="evidence" value="ECO:0007669"/>
    <property type="project" value="TreeGrafter"/>
</dbReference>
<dbReference type="AlphaFoldDB" id="A0A423TIB1"/>
<gene>
    <name evidence="13" type="ORF">C7M84_005263</name>
</gene>
<dbReference type="STRING" id="6689.A0A423TIB1"/>
<keyword evidence="7" id="KW-1015">Disulfide bond</keyword>
<feature type="region of interest" description="Disordered" evidence="11">
    <location>
        <begin position="55"/>
        <end position="141"/>
    </location>
</feature>
<keyword evidence="6 10" id="KW-0879">Wnt signaling pathway</keyword>
<dbReference type="Proteomes" id="UP000283509">
    <property type="component" value="Unassembled WGS sequence"/>
</dbReference>
<evidence type="ECO:0000256" key="5">
    <source>
        <dbReference type="ARBA" id="ARBA00022530"/>
    </source>
</evidence>
<evidence type="ECO:0000256" key="1">
    <source>
        <dbReference type="ARBA" id="ARBA00004498"/>
    </source>
</evidence>
<dbReference type="GO" id="GO:0007517">
    <property type="term" value="P:muscle organ development"/>
    <property type="evidence" value="ECO:0007669"/>
    <property type="project" value="UniProtKB-ARBA"/>
</dbReference>
<evidence type="ECO:0000256" key="7">
    <source>
        <dbReference type="ARBA" id="ARBA00023157"/>
    </source>
</evidence>
<dbReference type="GO" id="GO:0045165">
    <property type="term" value="P:cell fate commitment"/>
    <property type="evidence" value="ECO:0007669"/>
    <property type="project" value="TreeGrafter"/>
</dbReference>
<dbReference type="InterPro" id="IPR018161">
    <property type="entry name" value="Wnt_CS"/>
</dbReference>
<keyword evidence="5" id="KW-0272">Extracellular matrix</keyword>
<evidence type="ECO:0000256" key="12">
    <source>
        <dbReference type="SAM" id="SignalP"/>
    </source>
</evidence>
<evidence type="ECO:0000313" key="14">
    <source>
        <dbReference type="Proteomes" id="UP000283509"/>
    </source>
</evidence>
<dbReference type="EMBL" id="QCYY01001686">
    <property type="protein sequence ID" value="ROT76195.1"/>
    <property type="molecule type" value="Genomic_DNA"/>
</dbReference>
<comment type="subcellular location">
    <subcellularLocation>
        <location evidence="1 10">Secreted</location>
        <location evidence="1 10">Extracellular space</location>
        <location evidence="1 10">Extracellular matrix</location>
    </subcellularLocation>
</comment>
<comment type="function">
    <text evidence="10">Ligand for members of the frizzled family of seven transmembrane receptors.</text>
</comment>
<evidence type="ECO:0000256" key="2">
    <source>
        <dbReference type="ARBA" id="ARBA00005683"/>
    </source>
</evidence>
<dbReference type="GO" id="GO:0005125">
    <property type="term" value="F:cytokine activity"/>
    <property type="evidence" value="ECO:0007669"/>
    <property type="project" value="TreeGrafter"/>
</dbReference>
<dbReference type="GO" id="GO:0030182">
    <property type="term" value="P:neuron differentiation"/>
    <property type="evidence" value="ECO:0007669"/>
    <property type="project" value="TreeGrafter"/>
</dbReference>
<accession>A0A423TIB1</accession>
<dbReference type="SMART" id="SM00097">
    <property type="entry name" value="WNT1"/>
    <property type="match status" value="1"/>
</dbReference>
<evidence type="ECO:0000256" key="6">
    <source>
        <dbReference type="ARBA" id="ARBA00022687"/>
    </source>
</evidence>
<dbReference type="PRINTS" id="PR01349">
    <property type="entry name" value="WNTPROTEIN"/>
</dbReference>
<evidence type="ECO:0000256" key="8">
    <source>
        <dbReference type="ARBA" id="ARBA00023180"/>
    </source>
</evidence>
<keyword evidence="4" id="KW-0964">Secreted</keyword>
<keyword evidence="8" id="KW-0325">Glycoprotein</keyword>
<dbReference type="Gene3D" id="3.30.2460.20">
    <property type="match status" value="1"/>
</dbReference>
<evidence type="ECO:0000256" key="9">
    <source>
        <dbReference type="ARBA" id="ARBA00023288"/>
    </source>
</evidence>
<evidence type="ECO:0000256" key="10">
    <source>
        <dbReference type="RuleBase" id="RU003500"/>
    </source>
</evidence>
<dbReference type="CDD" id="cd19337">
    <property type="entry name" value="Wnt_Wnt5"/>
    <property type="match status" value="1"/>
</dbReference>
<dbReference type="PANTHER" id="PTHR12027:SF77">
    <property type="entry name" value="PROTEIN WNT-5"/>
    <property type="match status" value="1"/>
</dbReference>